<dbReference type="PANTHER" id="PTHR46548">
    <property type="entry name" value="BAH AND TFIIS DOMAIN-CONTAINING PROTEIN-RELATED"/>
    <property type="match status" value="1"/>
</dbReference>
<feature type="region of interest" description="Disordered" evidence="1">
    <location>
        <begin position="705"/>
        <end position="812"/>
    </location>
</feature>
<feature type="compositionally biased region" description="Polar residues" evidence="1">
    <location>
        <begin position="711"/>
        <end position="726"/>
    </location>
</feature>
<sequence length="812" mass="88034">MHGRFQRDDESSRSLKSSSSQHMRPVPPLATADNSLADNHSAIASSITTSTTGNSFFKNGRKISIGDCALFKPLNNSPPFIGLIRWLALDKEYNLQLGVNWLYRSSELNLGKGPLPDSVPNEIFYSFYKDETPAASLLHPCKVAFLPRGAEPPPGTSCFVCRRAYDIGKKCLWWLTDLNYINEQQEEVDQLLHQTRKEMHATLHSSGRSPKQGKKRERIDHGADPIKRQRSSGTDVGDSGRCKKESNLRYEIARITENGGVADVEGVEKLIQLMQSDKKMDLINRVMFASAMASTDKADCLSRFVELRGVLVMDEWLQDIHKGKIPNEASHCGSITPSGPDVAMKSSITQNSGIKPTSVKSSHGEITAKYISSPGPVKQASSLASGKENQSRTSVGGTADAHQNREDKSSSSNQSHNCGRSSSSKEDVRSSASGSGTVNKVSSSTRNRKISSSPGRSASGSQKETNSNKNSSAQKSTVKQKLAHSALTSERFIEGPINEGSSHKLIVKIPNRIRSPTQGVNGESLEVPTVMSSRAFSPVLKHKQHDDPSKGKSDLHQRNAVADVKMSQASDQKDTLTGSEDAGSPAVPPNEEQSMTTEDSKRTVEGPPTTLSKLVKSHSSFSPMNALIKSCAKYSQETSSLSLDDDLGMNLLASVAAGELSRSDVVSPTNSSEKSMHIADEVCNDIEAKSKFSIEDSVACDGKQHAGLEDSSWSNDRSHLSKNASPEFSGDRKWSPSCSSRDVPAGEGTKDIGYSSTHLTRNADLKLKVEEKPNKKTVTVPISSEKMRDSDSDQGNHEEKATASMVISNLPK</sequence>
<evidence type="ECO:0000313" key="3">
    <source>
        <dbReference type="EMBL" id="KAL1564950.1"/>
    </source>
</evidence>
<proteinExistence type="predicted"/>
<dbReference type="PROSITE" id="PS51038">
    <property type="entry name" value="BAH"/>
    <property type="match status" value="1"/>
</dbReference>
<feature type="compositionally biased region" description="Basic and acidic residues" evidence="1">
    <location>
        <begin position="785"/>
        <end position="801"/>
    </location>
</feature>
<keyword evidence="3" id="KW-0723">Serine/threonine-protein kinase</keyword>
<keyword evidence="4" id="KW-1185">Reference proteome</keyword>
<feature type="compositionally biased region" description="Polar residues" evidence="1">
    <location>
        <begin position="609"/>
        <end position="618"/>
    </location>
</feature>
<feature type="region of interest" description="Disordered" evidence="1">
    <location>
        <begin position="369"/>
        <end position="483"/>
    </location>
</feature>
<feature type="domain" description="BAH" evidence="2">
    <location>
        <begin position="61"/>
        <end position="176"/>
    </location>
</feature>
<accession>A0ABD1I988</accession>
<organism evidence="3 4">
    <name type="scientific">Salvia divinorum</name>
    <name type="common">Maria pastora</name>
    <name type="synonym">Diviner's sage</name>
    <dbReference type="NCBI Taxonomy" id="28513"/>
    <lineage>
        <taxon>Eukaryota</taxon>
        <taxon>Viridiplantae</taxon>
        <taxon>Streptophyta</taxon>
        <taxon>Embryophyta</taxon>
        <taxon>Tracheophyta</taxon>
        <taxon>Spermatophyta</taxon>
        <taxon>Magnoliopsida</taxon>
        <taxon>eudicotyledons</taxon>
        <taxon>Gunneridae</taxon>
        <taxon>Pentapetalae</taxon>
        <taxon>asterids</taxon>
        <taxon>lamiids</taxon>
        <taxon>Lamiales</taxon>
        <taxon>Lamiaceae</taxon>
        <taxon>Nepetoideae</taxon>
        <taxon>Mentheae</taxon>
        <taxon>Salviinae</taxon>
        <taxon>Salvia</taxon>
        <taxon>Salvia subgen. Calosphace</taxon>
    </lineage>
</organism>
<feature type="compositionally biased region" description="Basic and acidic residues" evidence="1">
    <location>
        <begin position="1"/>
        <end position="13"/>
    </location>
</feature>
<dbReference type="EC" id="2.7.11.1" evidence="3"/>
<feature type="compositionally biased region" description="Low complexity" evidence="1">
    <location>
        <begin position="442"/>
        <end position="461"/>
    </location>
</feature>
<dbReference type="Proteomes" id="UP001567538">
    <property type="component" value="Unassembled WGS sequence"/>
</dbReference>
<feature type="compositionally biased region" description="Polar residues" evidence="1">
    <location>
        <begin position="567"/>
        <end position="578"/>
    </location>
</feature>
<dbReference type="InterPro" id="IPR035441">
    <property type="entry name" value="TFIIS/LEDGF_dom_sf"/>
</dbReference>
<feature type="compositionally biased region" description="Polar residues" evidence="1">
    <location>
        <begin position="410"/>
        <end position="420"/>
    </location>
</feature>
<dbReference type="EMBL" id="JBEAFC010000003">
    <property type="protein sequence ID" value="KAL1564950.1"/>
    <property type="molecule type" value="Genomic_DNA"/>
</dbReference>
<protein>
    <submittedName>
        <fullName evidence="3">Non-specific serine/threonine protein kinase</fullName>
        <ecNumber evidence="3">2.7.11.1</ecNumber>
    </submittedName>
</protein>
<gene>
    <name evidence="3" type="ORF">AAHA92_07227</name>
</gene>
<feature type="region of interest" description="Disordered" evidence="1">
    <location>
        <begin position="199"/>
        <end position="241"/>
    </location>
</feature>
<evidence type="ECO:0000259" key="2">
    <source>
        <dbReference type="PROSITE" id="PS51038"/>
    </source>
</evidence>
<dbReference type="GO" id="GO:0004674">
    <property type="term" value="F:protein serine/threonine kinase activity"/>
    <property type="evidence" value="ECO:0007669"/>
    <property type="project" value="UniProtKB-KW"/>
</dbReference>
<evidence type="ECO:0000256" key="1">
    <source>
        <dbReference type="SAM" id="MobiDB-lite"/>
    </source>
</evidence>
<keyword evidence="3" id="KW-0808">Transferase</keyword>
<dbReference type="SMART" id="SM00439">
    <property type="entry name" value="BAH"/>
    <property type="match status" value="1"/>
</dbReference>
<dbReference type="Gene3D" id="1.20.930.10">
    <property type="entry name" value="Conserved domain common to transcription factors TFIIS, elongin A, CRSP70"/>
    <property type="match status" value="1"/>
</dbReference>
<feature type="compositionally biased region" description="Basic and acidic residues" evidence="1">
    <location>
        <begin position="217"/>
        <end position="227"/>
    </location>
</feature>
<name>A0ABD1I988_SALDI</name>
<feature type="compositionally biased region" description="Polar residues" evidence="1">
    <location>
        <begin position="462"/>
        <end position="479"/>
    </location>
</feature>
<reference evidence="3 4" key="1">
    <citation type="submission" date="2024-06" db="EMBL/GenBank/DDBJ databases">
        <title>A chromosome level genome sequence of Diviner's sage (Salvia divinorum).</title>
        <authorList>
            <person name="Ford S.A."/>
            <person name="Ro D.-K."/>
            <person name="Ness R.W."/>
            <person name="Phillips M.A."/>
        </authorList>
    </citation>
    <scope>NUCLEOTIDE SEQUENCE [LARGE SCALE GENOMIC DNA]</scope>
    <source>
        <strain evidence="3">SAF-2024a</strain>
        <tissue evidence="3">Leaf</tissue>
    </source>
</reference>
<dbReference type="InterPro" id="IPR001025">
    <property type="entry name" value="BAH_dom"/>
</dbReference>
<feature type="region of interest" description="Disordered" evidence="1">
    <location>
        <begin position="563"/>
        <end position="618"/>
    </location>
</feature>
<dbReference type="Gene3D" id="2.30.30.490">
    <property type="match status" value="1"/>
</dbReference>
<dbReference type="InterPro" id="IPR043151">
    <property type="entry name" value="BAH_sf"/>
</dbReference>
<keyword evidence="3" id="KW-0418">Kinase</keyword>
<evidence type="ECO:0000313" key="4">
    <source>
        <dbReference type="Proteomes" id="UP001567538"/>
    </source>
</evidence>
<comment type="caution">
    <text evidence="3">The sequence shown here is derived from an EMBL/GenBank/DDBJ whole genome shotgun (WGS) entry which is preliminary data.</text>
</comment>
<feature type="compositionally biased region" description="Basic and acidic residues" evidence="1">
    <location>
        <begin position="761"/>
        <end position="774"/>
    </location>
</feature>
<dbReference type="AlphaFoldDB" id="A0ABD1I988"/>
<feature type="compositionally biased region" description="Polar residues" evidence="1">
    <location>
        <begin position="379"/>
        <end position="396"/>
    </location>
</feature>
<dbReference type="Pfam" id="PF01426">
    <property type="entry name" value="BAH"/>
    <property type="match status" value="1"/>
</dbReference>
<feature type="region of interest" description="Disordered" evidence="1">
    <location>
        <begin position="1"/>
        <end position="31"/>
    </location>
</feature>
<dbReference type="PANTHER" id="PTHR46548:SF1">
    <property type="entry name" value="BAH AND TFIIS DOMAIN-CONTAINING PROTEIN-RELATED"/>
    <property type="match status" value="1"/>
</dbReference>